<reference evidence="3 4" key="1">
    <citation type="submission" date="2019-09" db="EMBL/GenBank/DDBJ databases">
        <title>Genome sequence of Adhaeribacter sp. M2.</title>
        <authorList>
            <person name="Srinivasan S."/>
        </authorList>
    </citation>
    <scope>NUCLEOTIDE SEQUENCE [LARGE SCALE GENOMIC DNA]</scope>
    <source>
        <strain evidence="3 4">M2</strain>
    </source>
</reference>
<gene>
    <name evidence="3" type="ORF">F0P94_05825</name>
</gene>
<feature type="domain" description="Secretion system C-terminal sorting" evidence="2">
    <location>
        <begin position="372"/>
        <end position="444"/>
    </location>
</feature>
<keyword evidence="4" id="KW-1185">Reference proteome</keyword>
<evidence type="ECO:0000259" key="2">
    <source>
        <dbReference type="Pfam" id="PF18962"/>
    </source>
</evidence>
<dbReference type="Pfam" id="PF18962">
    <property type="entry name" value="Por_Secre_tail"/>
    <property type="match status" value="1"/>
</dbReference>
<comment type="caution">
    <text evidence="3">The sequence shown here is derived from an EMBL/GenBank/DDBJ whole genome shotgun (WGS) entry which is preliminary data.</text>
</comment>
<protein>
    <submittedName>
        <fullName evidence="3">T9SS type A sorting domain-containing protein</fullName>
    </submittedName>
</protein>
<dbReference type="Gene3D" id="2.40.128.720">
    <property type="match status" value="2"/>
</dbReference>
<dbReference type="EMBL" id="VTWT01000002">
    <property type="protein sequence ID" value="KAA9340942.1"/>
    <property type="molecule type" value="Genomic_DNA"/>
</dbReference>
<proteinExistence type="predicted"/>
<dbReference type="InterPro" id="IPR026444">
    <property type="entry name" value="Secre_tail"/>
</dbReference>
<dbReference type="AlphaFoldDB" id="A0A5N1J337"/>
<evidence type="ECO:0000313" key="3">
    <source>
        <dbReference type="EMBL" id="KAA9340942.1"/>
    </source>
</evidence>
<dbReference type="Proteomes" id="UP000326570">
    <property type="component" value="Unassembled WGS sequence"/>
</dbReference>
<feature type="signal peptide" evidence="1">
    <location>
        <begin position="1"/>
        <end position="25"/>
    </location>
</feature>
<evidence type="ECO:0000256" key="1">
    <source>
        <dbReference type="SAM" id="SignalP"/>
    </source>
</evidence>
<sequence length="446" mass="50542">MGRNFTTRFLAAALILLVLAGAYNAASGQAKMSLFRTGNQAAKNPHSSSAKINALVSKPGNSQDFLATSSGNWQLQTQSTYLYNTQGRLLSRYYTLPNSNQNIAREFYSYDLMGNEAEYRKEQWNGTAWNLVDGYRIITTYNSIGNKTEIIYGNWDHLNGVWVKGDRVEIAYDTNNLMTSLTYSTWFGTAWKLSERVILNNTGGVATSTLMQQHNGTTWEDVNRMLNLTWHVLYEIPLAYEMEFYYYNTWVKEEKYAAVYDQNGGHVGTSQSWTGSTWQNSLRVTESYDFNRNYTGRQNETWSIMTNAWETTSAERQILTYSGIDITERIFQDSQSYAPGVLQDRAKEVYSNFQSFTISGINKTHSEKAVNVYPNPAINIISIDFPENSATALTATLSDITGKTWLTENFKADQPKQLNMESLPKGIFLLQLKTAKGTSVQKVVKQ</sequence>
<keyword evidence="1" id="KW-0732">Signal</keyword>
<evidence type="ECO:0000313" key="4">
    <source>
        <dbReference type="Proteomes" id="UP000326570"/>
    </source>
</evidence>
<dbReference type="NCBIfam" id="TIGR04183">
    <property type="entry name" value="Por_Secre_tail"/>
    <property type="match status" value="1"/>
</dbReference>
<dbReference type="RefSeq" id="WP_150902869.1">
    <property type="nucleotide sequence ID" value="NZ_VTWT01000002.1"/>
</dbReference>
<accession>A0A5N1J337</accession>
<feature type="chain" id="PRO_5024889849" evidence="1">
    <location>
        <begin position="26"/>
        <end position="446"/>
    </location>
</feature>
<name>A0A5N1J337_9BACT</name>
<organism evidence="3 4">
    <name type="scientific">Adhaeribacter soli</name>
    <dbReference type="NCBI Taxonomy" id="2607655"/>
    <lineage>
        <taxon>Bacteria</taxon>
        <taxon>Pseudomonadati</taxon>
        <taxon>Bacteroidota</taxon>
        <taxon>Cytophagia</taxon>
        <taxon>Cytophagales</taxon>
        <taxon>Hymenobacteraceae</taxon>
        <taxon>Adhaeribacter</taxon>
    </lineage>
</organism>